<evidence type="ECO:0000256" key="1">
    <source>
        <dbReference type="SAM" id="MobiDB-lite"/>
    </source>
</evidence>
<proteinExistence type="predicted"/>
<keyword evidence="3" id="KW-1185">Reference proteome</keyword>
<dbReference type="InParanoid" id="U5DQW4"/>
<feature type="region of interest" description="Disordered" evidence="1">
    <location>
        <begin position="69"/>
        <end position="89"/>
    </location>
</feature>
<feature type="compositionally biased region" description="Low complexity" evidence="1">
    <location>
        <begin position="71"/>
        <end position="80"/>
    </location>
</feature>
<dbReference type="Proteomes" id="UP000016960">
    <property type="component" value="Unassembled WGS sequence"/>
</dbReference>
<evidence type="ECO:0000313" key="3">
    <source>
        <dbReference type="Proteomes" id="UP000016960"/>
    </source>
</evidence>
<dbReference type="eggNOG" id="ENOG502Z99E">
    <property type="taxonomic scope" value="Bacteria"/>
</dbReference>
<gene>
    <name evidence="2" type="ORF">KR51_00003220</name>
</gene>
<dbReference type="STRING" id="582515.KR51_00003220"/>
<accession>U5DQW4</accession>
<feature type="region of interest" description="Disordered" evidence="1">
    <location>
        <begin position="270"/>
        <end position="291"/>
    </location>
</feature>
<dbReference type="EMBL" id="ASSJ01000004">
    <property type="protein sequence ID" value="ERN43009.1"/>
    <property type="molecule type" value="Genomic_DNA"/>
</dbReference>
<dbReference type="AlphaFoldDB" id="U5DQW4"/>
<evidence type="ECO:0000313" key="2">
    <source>
        <dbReference type="EMBL" id="ERN43009.1"/>
    </source>
</evidence>
<comment type="caution">
    <text evidence="2">The sequence shown here is derived from an EMBL/GenBank/DDBJ whole genome shotgun (WGS) entry which is preliminary data.</text>
</comment>
<protein>
    <submittedName>
        <fullName evidence="2">Uncharacterized protein</fullName>
    </submittedName>
</protein>
<sequence>MVVVTTETLRTATGLTPREQEYARLQLTQRELLVARPLQGSGDLWEYAPNFEALEGVLGNVPSSVESPLRAATSATTATSDPHFPARGRQRTVSVTPDYRFSGPWESQEQLEAFQRALLDYAVQQGISRPSGWTFAVVDGMTKGLISPFWDEFVAGEPLGASQQIAREWEVESGVPYPAFEEERVRYFTAKGEPLESALARARSELRDPVRGRDLWDGFLRKCDRLADEALSARSRGVSTPYLPPSFTDRAPVTKASVMAKLAAANGASALEPTEPAGSPPAAIAPSNAAAHSAHVPDLETLRATYRQPMGKTMVARQIAAHPEWGYHIVEGTIVERRHSPGSDPPS</sequence>
<reference evidence="2 3" key="1">
    <citation type="submission" date="2013-05" db="EMBL/GenBank/DDBJ databases">
        <title>Draft genome sequence of Rubidibacter lacunae KORDI 51-2.</title>
        <authorList>
            <person name="Choi D.H."/>
            <person name="Noh J.H."/>
            <person name="Kwon K.-K."/>
            <person name="Lee J.-H."/>
            <person name="Ryu J.-Y."/>
        </authorList>
    </citation>
    <scope>NUCLEOTIDE SEQUENCE [LARGE SCALE GENOMIC DNA]</scope>
    <source>
        <strain evidence="2 3">KORDI 51-2</strain>
    </source>
</reference>
<organism evidence="2 3">
    <name type="scientific">Rubidibacter lacunae KORDI 51-2</name>
    <dbReference type="NCBI Taxonomy" id="582515"/>
    <lineage>
        <taxon>Bacteria</taxon>
        <taxon>Bacillati</taxon>
        <taxon>Cyanobacteriota</taxon>
        <taxon>Cyanophyceae</taxon>
        <taxon>Oscillatoriophycideae</taxon>
        <taxon>Chroococcales</taxon>
        <taxon>Aphanothecaceae</taxon>
        <taxon>Rubidibacter</taxon>
    </lineage>
</organism>
<name>U5DQW4_9CHRO</name>